<dbReference type="GO" id="GO:0005886">
    <property type="term" value="C:plasma membrane"/>
    <property type="evidence" value="ECO:0007669"/>
    <property type="project" value="UniProtKB-SubCell"/>
</dbReference>
<feature type="domain" description="Polysaccharide chain length determinant N-terminal" evidence="17">
    <location>
        <begin position="12"/>
        <end position="105"/>
    </location>
</feature>
<dbReference type="EC" id="2.7.10.2" evidence="4"/>
<dbReference type="NCBIfam" id="TIGR01007">
    <property type="entry name" value="eps_fam"/>
    <property type="match status" value="1"/>
</dbReference>
<evidence type="ECO:0000256" key="1">
    <source>
        <dbReference type="ARBA" id="ARBA00004429"/>
    </source>
</evidence>
<feature type="domain" description="AAA" evidence="18">
    <location>
        <begin position="584"/>
        <end position="728"/>
    </location>
</feature>
<organism evidence="20 21">
    <name type="scientific">Arenibacter troitsensis</name>
    <dbReference type="NCBI Taxonomy" id="188872"/>
    <lineage>
        <taxon>Bacteria</taxon>
        <taxon>Pseudomonadati</taxon>
        <taxon>Bacteroidota</taxon>
        <taxon>Flavobacteriia</taxon>
        <taxon>Flavobacteriales</taxon>
        <taxon>Flavobacteriaceae</taxon>
        <taxon>Arenibacter</taxon>
    </lineage>
</organism>
<evidence type="ECO:0000259" key="18">
    <source>
        <dbReference type="Pfam" id="PF13614"/>
    </source>
</evidence>
<evidence type="ECO:0000256" key="6">
    <source>
        <dbReference type="ARBA" id="ARBA00022519"/>
    </source>
</evidence>
<comment type="subcellular location">
    <subcellularLocation>
        <location evidence="1">Cell inner membrane</location>
        <topology evidence="1">Multi-pass membrane protein</topology>
    </subcellularLocation>
</comment>
<evidence type="ECO:0000256" key="8">
    <source>
        <dbReference type="ARBA" id="ARBA00022692"/>
    </source>
</evidence>
<evidence type="ECO:0000256" key="4">
    <source>
        <dbReference type="ARBA" id="ARBA00011903"/>
    </source>
</evidence>
<keyword evidence="5" id="KW-1003">Cell membrane</keyword>
<keyword evidence="6" id="KW-0997">Cell inner membrane</keyword>
<comment type="similarity">
    <text evidence="2">Belongs to the CpsD/CapB family.</text>
</comment>
<evidence type="ECO:0000259" key="17">
    <source>
        <dbReference type="Pfam" id="PF02706"/>
    </source>
</evidence>
<keyword evidence="11" id="KW-0067">ATP-binding</keyword>
<keyword evidence="21" id="KW-1185">Reference proteome</keyword>
<dbReference type="InterPro" id="IPR032807">
    <property type="entry name" value="GNVR"/>
</dbReference>
<feature type="transmembrane region" description="Helical" evidence="16">
    <location>
        <begin position="492"/>
        <end position="511"/>
    </location>
</feature>
<reference evidence="21" key="1">
    <citation type="submission" date="2017-04" db="EMBL/GenBank/DDBJ databases">
        <authorList>
            <person name="Varghese N."/>
            <person name="Submissions S."/>
        </authorList>
    </citation>
    <scope>NUCLEOTIDE SEQUENCE [LARGE SCALE GENOMIC DNA]</scope>
    <source>
        <strain evidence="21">DSM 19835</strain>
    </source>
</reference>
<dbReference type="SUPFAM" id="SSF52540">
    <property type="entry name" value="P-loop containing nucleoside triphosphate hydrolases"/>
    <property type="match status" value="1"/>
</dbReference>
<comment type="similarity">
    <text evidence="3">Belongs to the etk/wzc family.</text>
</comment>
<evidence type="ECO:0000313" key="20">
    <source>
        <dbReference type="EMBL" id="SMG20073.1"/>
    </source>
</evidence>
<keyword evidence="12 16" id="KW-1133">Transmembrane helix</keyword>
<keyword evidence="10" id="KW-0418">Kinase</keyword>
<dbReference type="GO" id="GO:0005524">
    <property type="term" value="F:ATP binding"/>
    <property type="evidence" value="ECO:0007669"/>
    <property type="project" value="UniProtKB-KW"/>
</dbReference>
<evidence type="ECO:0000256" key="2">
    <source>
        <dbReference type="ARBA" id="ARBA00007316"/>
    </source>
</evidence>
<dbReference type="InterPro" id="IPR003856">
    <property type="entry name" value="LPS_length_determ_N"/>
</dbReference>
<dbReference type="InterPro" id="IPR027417">
    <property type="entry name" value="P-loop_NTPase"/>
</dbReference>
<dbReference type="InterPro" id="IPR050445">
    <property type="entry name" value="Bact_polysacc_biosynth/exp"/>
</dbReference>
<dbReference type="Pfam" id="PF13807">
    <property type="entry name" value="GNVR"/>
    <property type="match status" value="1"/>
</dbReference>
<keyword evidence="13 16" id="KW-0472">Membrane</keyword>
<feature type="transmembrane region" description="Helical" evidence="16">
    <location>
        <begin position="28"/>
        <end position="46"/>
    </location>
</feature>
<dbReference type="CDD" id="cd05387">
    <property type="entry name" value="BY-kinase"/>
    <property type="match status" value="1"/>
</dbReference>
<keyword evidence="8 16" id="KW-0812">Transmembrane</keyword>
<dbReference type="Pfam" id="PF02706">
    <property type="entry name" value="Wzz"/>
    <property type="match status" value="1"/>
</dbReference>
<dbReference type="OrthoDB" id="9794577at2"/>
<dbReference type="AlphaFoldDB" id="A0A1X7IYJ2"/>
<evidence type="ECO:0000256" key="11">
    <source>
        <dbReference type="ARBA" id="ARBA00022840"/>
    </source>
</evidence>
<dbReference type="InterPro" id="IPR025669">
    <property type="entry name" value="AAA_dom"/>
</dbReference>
<name>A0A1X7IYJ2_9FLAO</name>
<dbReference type="RefSeq" id="WP_085497248.1">
    <property type="nucleotide sequence ID" value="NZ_FXAO01000002.1"/>
</dbReference>
<evidence type="ECO:0000256" key="10">
    <source>
        <dbReference type="ARBA" id="ARBA00022777"/>
    </source>
</evidence>
<keyword evidence="7" id="KW-0808">Transferase</keyword>
<evidence type="ECO:0000256" key="3">
    <source>
        <dbReference type="ARBA" id="ARBA00008883"/>
    </source>
</evidence>
<evidence type="ECO:0000313" key="21">
    <source>
        <dbReference type="Proteomes" id="UP000193420"/>
    </source>
</evidence>
<dbReference type="EMBL" id="FXAO01000002">
    <property type="protein sequence ID" value="SMG20073.1"/>
    <property type="molecule type" value="Genomic_DNA"/>
</dbReference>
<evidence type="ECO:0000259" key="19">
    <source>
        <dbReference type="Pfam" id="PF13807"/>
    </source>
</evidence>
<dbReference type="PANTHER" id="PTHR32309:SF13">
    <property type="entry name" value="FERRIC ENTEROBACTIN TRANSPORT PROTEIN FEPE"/>
    <property type="match status" value="1"/>
</dbReference>
<evidence type="ECO:0000256" key="7">
    <source>
        <dbReference type="ARBA" id="ARBA00022679"/>
    </source>
</evidence>
<feature type="domain" description="Tyrosine-protein kinase G-rich" evidence="19">
    <location>
        <begin position="439"/>
        <end position="513"/>
    </location>
</feature>
<proteinExistence type="inferred from homology"/>
<keyword evidence="9" id="KW-0547">Nucleotide-binding</keyword>
<evidence type="ECO:0000256" key="16">
    <source>
        <dbReference type="SAM" id="Phobius"/>
    </source>
</evidence>
<evidence type="ECO:0000256" key="15">
    <source>
        <dbReference type="ARBA" id="ARBA00051245"/>
    </source>
</evidence>
<comment type="catalytic activity">
    <reaction evidence="15">
        <text>L-tyrosyl-[protein] + ATP = O-phospho-L-tyrosyl-[protein] + ADP + H(+)</text>
        <dbReference type="Rhea" id="RHEA:10596"/>
        <dbReference type="Rhea" id="RHEA-COMP:10136"/>
        <dbReference type="Rhea" id="RHEA-COMP:20101"/>
        <dbReference type="ChEBI" id="CHEBI:15378"/>
        <dbReference type="ChEBI" id="CHEBI:30616"/>
        <dbReference type="ChEBI" id="CHEBI:46858"/>
        <dbReference type="ChEBI" id="CHEBI:61978"/>
        <dbReference type="ChEBI" id="CHEBI:456216"/>
        <dbReference type="EC" id="2.7.10.2"/>
    </reaction>
</comment>
<evidence type="ECO:0000256" key="5">
    <source>
        <dbReference type="ARBA" id="ARBA00022475"/>
    </source>
</evidence>
<dbReference type="Pfam" id="PF13614">
    <property type="entry name" value="AAA_31"/>
    <property type="match status" value="1"/>
</dbReference>
<dbReference type="GO" id="GO:0004715">
    <property type="term" value="F:non-membrane spanning protein tyrosine kinase activity"/>
    <property type="evidence" value="ECO:0007669"/>
    <property type="project" value="UniProtKB-EC"/>
</dbReference>
<evidence type="ECO:0000256" key="9">
    <source>
        <dbReference type="ARBA" id="ARBA00022741"/>
    </source>
</evidence>
<gene>
    <name evidence="20" type="ORF">SAMN03080602_01274</name>
</gene>
<dbReference type="Proteomes" id="UP000193420">
    <property type="component" value="Unassembled WGS sequence"/>
</dbReference>
<protein>
    <recommendedName>
        <fullName evidence="4">non-specific protein-tyrosine kinase</fullName>
        <ecNumber evidence="4">2.7.10.2</ecNumber>
    </recommendedName>
</protein>
<dbReference type="STRING" id="188872.SAMN03080602_01274"/>
<dbReference type="Gene3D" id="3.40.50.300">
    <property type="entry name" value="P-loop containing nucleotide triphosphate hydrolases"/>
    <property type="match status" value="1"/>
</dbReference>
<evidence type="ECO:0000256" key="14">
    <source>
        <dbReference type="ARBA" id="ARBA00023137"/>
    </source>
</evidence>
<evidence type="ECO:0000256" key="12">
    <source>
        <dbReference type="ARBA" id="ARBA00022989"/>
    </source>
</evidence>
<evidence type="ECO:0000256" key="13">
    <source>
        <dbReference type="ARBA" id="ARBA00023136"/>
    </source>
</evidence>
<sequence>MSIDSKINTIENFDINEIISAYTKHWKWFVFSGIVALTTAVLYLRYTTPEYIAEAKIQILDENSSGAGLGLFQDLELLSGSNKQVADEIELINSRSNFIEVVKTLGLNTKIMAQGNIIDTELYTNPPVKINFIAADSIINKSSFEFYLQLSSTTSFGYAEEEDMPLKVLSFGTNIPTPIGDIVVTPNMENFDRFKEARIKVVVDPVTVVAQNYRDKISISTYEQMSNILSISLQDPIKEKAVQILNELIRVYNKNAIDDKRKIADRTSNFIDDRIAEIYTNLSSVDQTAEDFKTGKGVTDIASEANINLNVGVANQQELANMRTQLNIAASMKDIVEQQDSFEVLPGNVGLTDPTINSTTSKYNELVLERNRLLKSSNEKNPVIVNLDQQIRGLKRNMQSSLSSTVDNLGLQVNALSNQQAIFNSKIYSAPKNERALRDITRKQETTEQLYLYLLQKREEAQIAVASTAPKSKIIDYAYNPSPLPISPKRKIVYLAFLLIGGLIPFSVIYVRNLLDNKVNNMHSLEKVSSSIPVLGELPRLSKKEQKVIVKEDRSVLAESLRIIRTNLDYLIKTKSAENGKNNIIFVTSSVPGEGKSFLSTNLAMTMASTDKKVLLLGADVRNPKLYSFFTGSEINKMPVKNRKKDVGLTEYLYDNTLEVKDIINPMLVFNDTMDVIYSGRIPPNPAELLMSKRIKELFEEISEKYDYVIVDTAPLMVVTDTLLISDYANHLIYVTRAGVTEKKAVQYPMKLQEDGKIKGLSFVVNDVKVSNLGYGGKYGYGYGKSQKKWWKF</sequence>
<dbReference type="InterPro" id="IPR005702">
    <property type="entry name" value="Wzc-like_C"/>
</dbReference>
<dbReference type="PANTHER" id="PTHR32309">
    <property type="entry name" value="TYROSINE-PROTEIN KINASE"/>
    <property type="match status" value="1"/>
</dbReference>
<accession>A0A1X7IYJ2</accession>
<keyword evidence="14" id="KW-0829">Tyrosine-protein kinase</keyword>